<dbReference type="AlphaFoldDB" id="A0A2J8A1Y0"/>
<dbReference type="Proteomes" id="UP000236333">
    <property type="component" value="Unassembled WGS sequence"/>
</dbReference>
<sequence length="99" mass="10937">MWHLGQDYWAAKDREKAQAAVDAVAATAVATTAAAPAPKKGKKSILKSADTVKNQDYKRNISWQDQYGQALCQVCEFEPSDHPDSDYDELEERGCCAVM</sequence>
<accession>A0A2J8A1Y0</accession>
<reference evidence="1 2" key="1">
    <citation type="journal article" date="2017" name="Mol. Biol. Evol.">
        <title>The 4-celled Tetrabaena socialis nuclear genome reveals the essential components for genetic control of cell number at the origin of multicellularity in the volvocine lineage.</title>
        <authorList>
            <person name="Featherston J."/>
            <person name="Arakaki Y."/>
            <person name="Hanschen E.R."/>
            <person name="Ferris P.J."/>
            <person name="Michod R.E."/>
            <person name="Olson B.J.S.C."/>
            <person name="Nozaki H."/>
            <person name="Durand P.M."/>
        </authorList>
    </citation>
    <scope>NUCLEOTIDE SEQUENCE [LARGE SCALE GENOMIC DNA]</scope>
    <source>
        <strain evidence="1 2">NIES-571</strain>
    </source>
</reference>
<dbReference type="OrthoDB" id="536359at2759"/>
<protein>
    <submittedName>
        <fullName evidence="1">Uncharacterized protein</fullName>
    </submittedName>
</protein>
<proteinExistence type="predicted"/>
<dbReference type="EMBL" id="PGGS01000229">
    <property type="protein sequence ID" value="PNH06551.1"/>
    <property type="molecule type" value="Genomic_DNA"/>
</dbReference>
<gene>
    <name evidence="1" type="ORF">TSOC_007060</name>
</gene>
<comment type="caution">
    <text evidence="1">The sequence shown here is derived from an EMBL/GenBank/DDBJ whole genome shotgun (WGS) entry which is preliminary data.</text>
</comment>
<name>A0A2J8A1Y0_9CHLO</name>
<keyword evidence="2" id="KW-1185">Reference proteome</keyword>
<evidence type="ECO:0000313" key="1">
    <source>
        <dbReference type="EMBL" id="PNH06551.1"/>
    </source>
</evidence>
<organism evidence="1 2">
    <name type="scientific">Tetrabaena socialis</name>
    <dbReference type="NCBI Taxonomy" id="47790"/>
    <lineage>
        <taxon>Eukaryota</taxon>
        <taxon>Viridiplantae</taxon>
        <taxon>Chlorophyta</taxon>
        <taxon>core chlorophytes</taxon>
        <taxon>Chlorophyceae</taxon>
        <taxon>CS clade</taxon>
        <taxon>Chlamydomonadales</taxon>
        <taxon>Tetrabaenaceae</taxon>
        <taxon>Tetrabaena</taxon>
    </lineage>
</organism>
<evidence type="ECO:0000313" key="2">
    <source>
        <dbReference type="Proteomes" id="UP000236333"/>
    </source>
</evidence>